<evidence type="ECO:0000313" key="9">
    <source>
        <dbReference type="EMBL" id="MBI9001269.1"/>
    </source>
</evidence>
<dbReference type="Pfam" id="PF03721">
    <property type="entry name" value="UDPG_MGDP_dh_N"/>
    <property type="match status" value="1"/>
</dbReference>
<gene>
    <name evidence="9" type="ORF">JDV76_09870</name>
</gene>
<comment type="caution">
    <text evidence="9">The sequence shown here is derived from an EMBL/GenBank/DDBJ whole genome shotgun (WGS) entry which is preliminary data.</text>
</comment>
<dbReference type="InterPro" id="IPR017476">
    <property type="entry name" value="UDP-Glc/GDP-Man"/>
</dbReference>
<dbReference type="PIRSF" id="PIRSF500134">
    <property type="entry name" value="UDPglc_DH_bac"/>
    <property type="match status" value="1"/>
</dbReference>
<comment type="similarity">
    <text evidence="2 7">Belongs to the UDP-glucose/GDP-mannose dehydrogenase family.</text>
</comment>
<sequence length="441" mass="46819">MKLTVIGTGYLGATHAVCMAELGHEVLGVDISEERIEALRAGRVPFYEPGLAEKLSANLATGRLDFTTDIAAAARFADVHFLTVGTPQHSEGRSADLSQVHGAVTSLVRHMQGSHLIIGKSTVPVGTAADLQLMVSALAAPSTEIRIAWNPEFLREGHAIADTLHPDRIVAGVPGDDAGYAENILRDVYAATLAQGTPFIVTDLETAELVKGAANAFLATKISFINAIAEICDLSGGNVTDLARALGHDDRIGRKFLGAGLGFGGGCLPKDIRAFSARAEQLGATGIPALLGSVDDINLGQRRAVLDTVVRSFDGAVAGRRVTVLGAAFKPNSDDIRDSPGLFIAGSLARIGADVTVYDPQAMEPSKRVLPELTYAPTVYDALHPTEAVVLATEWREFIDLDPVEAACHVDRPLMIDGRNCLPARAWIDAGWDYRGIGRRY</sequence>
<keyword evidence="10" id="KW-1185">Reference proteome</keyword>
<accession>A0ABS0VWZ3</accession>
<evidence type="ECO:0000313" key="10">
    <source>
        <dbReference type="Proteomes" id="UP000625574"/>
    </source>
</evidence>
<evidence type="ECO:0000259" key="8">
    <source>
        <dbReference type="SMART" id="SM00984"/>
    </source>
</evidence>
<dbReference type="PIRSF" id="PIRSF000124">
    <property type="entry name" value="UDPglc_GDPman_dh"/>
    <property type="match status" value="1"/>
</dbReference>
<dbReference type="SUPFAM" id="SSF51735">
    <property type="entry name" value="NAD(P)-binding Rossmann-fold domains"/>
    <property type="match status" value="1"/>
</dbReference>
<dbReference type="InterPro" id="IPR014027">
    <property type="entry name" value="UDP-Glc/GDP-Man_DH_C"/>
</dbReference>
<dbReference type="PANTHER" id="PTHR43750:SF3">
    <property type="entry name" value="UDP-GLUCOSE 6-DEHYDROGENASE TUAD"/>
    <property type="match status" value="1"/>
</dbReference>
<protein>
    <recommendedName>
        <fullName evidence="3 7">UDP-glucose 6-dehydrogenase</fullName>
        <ecNumber evidence="3 7">1.1.1.22</ecNumber>
    </recommendedName>
</protein>
<evidence type="ECO:0000256" key="1">
    <source>
        <dbReference type="ARBA" id="ARBA00004701"/>
    </source>
</evidence>
<dbReference type="SUPFAM" id="SSF48179">
    <property type="entry name" value="6-phosphogluconate dehydrogenase C-terminal domain-like"/>
    <property type="match status" value="1"/>
</dbReference>
<dbReference type="NCBIfam" id="TIGR03026">
    <property type="entry name" value="NDP-sugDHase"/>
    <property type="match status" value="1"/>
</dbReference>
<dbReference type="Gene3D" id="3.40.50.720">
    <property type="entry name" value="NAD(P)-binding Rossmann-like Domain"/>
    <property type="match status" value="2"/>
</dbReference>
<organism evidence="9 10">
    <name type="scientific">Corynebacterium marambiense</name>
    <dbReference type="NCBI Taxonomy" id="2765364"/>
    <lineage>
        <taxon>Bacteria</taxon>
        <taxon>Bacillati</taxon>
        <taxon>Actinomycetota</taxon>
        <taxon>Actinomycetes</taxon>
        <taxon>Mycobacteriales</taxon>
        <taxon>Corynebacteriaceae</taxon>
        <taxon>Corynebacterium</taxon>
    </lineage>
</organism>
<dbReference type="EC" id="1.1.1.22" evidence="3 7"/>
<dbReference type="RefSeq" id="WP_198736726.1">
    <property type="nucleotide sequence ID" value="NZ_JAEIOT010000011.1"/>
</dbReference>
<feature type="domain" description="UDP-glucose/GDP-mannose dehydrogenase C-terminal" evidence="8">
    <location>
        <begin position="323"/>
        <end position="424"/>
    </location>
</feature>
<dbReference type="InterPro" id="IPR028357">
    <property type="entry name" value="UDPglc_DH_bac"/>
</dbReference>
<comment type="pathway">
    <text evidence="1">Nucleotide-sugar biosynthesis; UDP-alpha-D-glucuronate biosynthesis; UDP-alpha-D-glucuronate from UDP-alpha-D-glucose: step 1/1.</text>
</comment>
<dbReference type="InterPro" id="IPR036220">
    <property type="entry name" value="UDP-Glc/GDP-Man_DH_C_sf"/>
</dbReference>
<dbReference type="Proteomes" id="UP000625574">
    <property type="component" value="Unassembled WGS sequence"/>
</dbReference>
<dbReference type="InterPro" id="IPR014026">
    <property type="entry name" value="UDP-Glc/GDP-Man_DH_dimer"/>
</dbReference>
<dbReference type="Pfam" id="PF03720">
    <property type="entry name" value="UDPG_MGDP_dh_C"/>
    <property type="match status" value="1"/>
</dbReference>
<dbReference type="InterPro" id="IPR001732">
    <property type="entry name" value="UDP-Glc/GDP-Man_DH_N"/>
</dbReference>
<evidence type="ECO:0000256" key="3">
    <source>
        <dbReference type="ARBA" id="ARBA00012954"/>
    </source>
</evidence>
<dbReference type="SMART" id="SM00984">
    <property type="entry name" value="UDPG_MGDP_dh_C"/>
    <property type="match status" value="1"/>
</dbReference>
<evidence type="ECO:0000256" key="5">
    <source>
        <dbReference type="ARBA" id="ARBA00023027"/>
    </source>
</evidence>
<evidence type="ECO:0000256" key="6">
    <source>
        <dbReference type="ARBA" id="ARBA00047473"/>
    </source>
</evidence>
<dbReference type="PANTHER" id="PTHR43750">
    <property type="entry name" value="UDP-GLUCOSE 6-DEHYDROGENASE TUAD"/>
    <property type="match status" value="1"/>
</dbReference>
<dbReference type="InterPro" id="IPR036291">
    <property type="entry name" value="NAD(P)-bd_dom_sf"/>
</dbReference>
<evidence type="ECO:0000256" key="4">
    <source>
        <dbReference type="ARBA" id="ARBA00023002"/>
    </source>
</evidence>
<comment type="catalytic activity">
    <reaction evidence="6 7">
        <text>UDP-alpha-D-glucose + 2 NAD(+) + H2O = UDP-alpha-D-glucuronate + 2 NADH + 3 H(+)</text>
        <dbReference type="Rhea" id="RHEA:23596"/>
        <dbReference type="ChEBI" id="CHEBI:15377"/>
        <dbReference type="ChEBI" id="CHEBI:15378"/>
        <dbReference type="ChEBI" id="CHEBI:57540"/>
        <dbReference type="ChEBI" id="CHEBI:57945"/>
        <dbReference type="ChEBI" id="CHEBI:58052"/>
        <dbReference type="ChEBI" id="CHEBI:58885"/>
        <dbReference type="EC" id="1.1.1.22"/>
    </reaction>
</comment>
<evidence type="ECO:0000256" key="2">
    <source>
        <dbReference type="ARBA" id="ARBA00006601"/>
    </source>
</evidence>
<dbReference type="EMBL" id="JAEIOT010000011">
    <property type="protein sequence ID" value="MBI9001269.1"/>
    <property type="molecule type" value="Genomic_DNA"/>
</dbReference>
<reference evidence="9 10" key="1">
    <citation type="submission" date="2020-12" db="EMBL/GenBank/DDBJ databases">
        <title>Genome public.</title>
        <authorList>
            <person name="Sun Q."/>
        </authorList>
    </citation>
    <scope>NUCLEOTIDE SEQUENCE [LARGE SCALE GENOMIC DNA]</scope>
    <source>
        <strain evidence="9 10">CCM 8864</strain>
    </source>
</reference>
<keyword evidence="4 7" id="KW-0560">Oxidoreductase</keyword>
<dbReference type="Pfam" id="PF00984">
    <property type="entry name" value="UDPG_MGDP_dh"/>
    <property type="match status" value="1"/>
</dbReference>
<keyword evidence="5 7" id="KW-0520">NAD</keyword>
<dbReference type="Gene3D" id="1.20.5.100">
    <property type="entry name" value="Cytochrome c1, transmembrane anchor, C-terminal"/>
    <property type="match status" value="1"/>
</dbReference>
<dbReference type="InterPro" id="IPR008927">
    <property type="entry name" value="6-PGluconate_DH-like_C_sf"/>
</dbReference>
<evidence type="ECO:0000256" key="7">
    <source>
        <dbReference type="PIRNR" id="PIRNR000124"/>
    </source>
</evidence>
<dbReference type="SUPFAM" id="SSF52413">
    <property type="entry name" value="UDP-glucose/GDP-mannose dehydrogenase C-terminal domain"/>
    <property type="match status" value="1"/>
</dbReference>
<name>A0ABS0VWZ3_9CORY</name>
<proteinExistence type="inferred from homology"/>